<feature type="transmembrane region" description="Helical" evidence="1">
    <location>
        <begin position="332"/>
        <end position="358"/>
    </location>
</feature>
<dbReference type="Proteomes" id="UP000033965">
    <property type="component" value="Unassembled WGS sequence"/>
</dbReference>
<sequence>MIGLFKKWVVALAVVVAGFLLMTVPEVEAAPSDVCWCRVDPINGFSSNHECSAKQSSPADYNQCFLACGGISPYGVITYGEEHPDQALADAGCQIINNYCWCTKTDRSGCEVTKGNFIQVTECNAFCASKGQTATHFDAILRDYSTDPACIAKDCICRKEGESCRKIAPFATTDSCTLACGEGWDGVLQLPGQDLNTIPYSQGGCLQDTAGASATAGAGGACWCKTAEDVCQKVTADAAGKPILNEQSCITACQIEGAGGKTGRILKFDPTGTEDLTRSNEACKAAIQEEAKGAADIATNSEDEVARLKAQAKTSLNRVSFGSMAEVIGQVVMFNMAFMGAIAFVLYIYAGILWMVAMGNSEQIEKAKNIFIWATMGVGAILASYIVVQFLFRDILGLPI</sequence>
<feature type="chain" id="PRO_5002540262" evidence="2">
    <location>
        <begin position="30"/>
        <end position="400"/>
    </location>
</feature>
<reference evidence="3 4" key="1">
    <citation type="journal article" date="2015" name="Nature">
        <title>rRNA introns, odd ribosomes, and small enigmatic genomes across a large radiation of phyla.</title>
        <authorList>
            <person name="Brown C.T."/>
            <person name="Hug L.A."/>
            <person name="Thomas B.C."/>
            <person name="Sharon I."/>
            <person name="Castelle C.J."/>
            <person name="Singh A."/>
            <person name="Wilkins M.J."/>
            <person name="Williams K.H."/>
            <person name="Banfield J.F."/>
        </authorList>
    </citation>
    <scope>NUCLEOTIDE SEQUENCE [LARGE SCALE GENOMIC DNA]</scope>
</reference>
<name>A0A0G1VQC0_9BACT</name>
<evidence type="ECO:0000313" key="3">
    <source>
        <dbReference type="EMBL" id="KKW08505.1"/>
    </source>
</evidence>
<evidence type="ECO:0000256" key="1">
    <source>
        <dbReference type="SAM" id="Phobius"/>
    </source>
</evidence>
<evidence type="ECO:0000313" key="4">
    <source>
        <dbReference type="Proteomes" id="UP000033965"/>
    </source>
</evidence>
<keyword evidence="1" id="KW-1133">Transmembrane helix</keyword>
<dbReference type="EMBL" id="LCPZ01000009">
    <property type="protein sequence ID" value="KKW08505.1"/>
    <property type="molecule type" value="Genomic_DNA"/>
</dbReference>
<keyword evidence="2" id="KW-0732">Signal</keyword>
<protein>
    <submittedName>
        <fullName evidence="3">Uncharacterized protein</fullName>
    </submittedName>
</protein>
<comment type="caution">
    <text evidence="3">The sequence shown here is derived from an EMBL/GenBank/DDBJ whole genome shotgun (WGS) entry which is preliminary data.</text>
</comment>
<dbReference type="AlphaFoldDB" id="A0A0G1VQC0"/>
<accession>A0A0G1VQC0</accession>
<organism evidence="3 4">
    <name type="scientific">Candidatus Kaiserbacteria bacterium GW2011_GWA2_49_19</name>
    <dbReference type="NCBI Taxonomy" id="1618669"/>
    <lineage>
        <taxon>Bacteria</taxon>
        <taxon>Candidatus Kaiseribacteriota</taxon>
    </lineage>
</organism>
<proteinExistence type="predicted"/>
<evidence type="ECO:0000256" key="2">
    <source>
        <dbReference type="SAM" id="SignalP"/>
    </source>
</evidence>
<keyword evidence="1" id="KW-0472">Membrane</keyword>
<feature type="transmembrane region" description="Helical" evidence="1">
    <location>
        <begin position="370"/>
        <end position="392"/>
    </location>
</feature>
<gene>
    <name evidence="3" type="ORF">UY44_C0009G0018</name>
</gene>
<keyword evidence="1" id="KW-0812">Transmembrane</keyword>
<feature type="signal peptide" evidence="2">
    <location>
        <begin position="1"/>
        <end position="29"/>
    </location>
</feature>